<organism evidence="2 3">
    <name type="scientific">Rhizoctonia solani</name>
    <dbReference type="NCBI Taxonomy" id="456999"/>
    <lineage>
        <taxon>Eukaryota</taxon>
        <taxon>Fungi</taxon>
        <taxon>Dikarya</taxon>
        <taxon>Basidiomycota</taxon>
        <taxon>Agaricomycotina</taxon>
        <taxon>Agaricomycetes</taxon>
        <taxon>Cantharellales</taxon>
        <taxon>Ceratobasidiaceae</taxon>
        <taxon>Rhizoctonia</taxon>
    </lineage>
</organism>
<reference evidence="2" key="1">
    <citation type="submission" date="2021-01" db="EMBL/GenBank/DDBJ databases">
        <authorList>
            <person name="Kaushik A."/>
        </authorList>
    </citation>
    <scope>NUCLEOTIDE SEQUENCE</scope>
    <source>
        <strain evidence="2">AG1-1B</strain>
    </source>
</reference>
<proteinExistence type="predicted"/>
<comment type="caution">
    <text evidence="2">The sequence shown here is derived from an EMBL/GenBank/DDBJ whole genome shotgun (WGS) entry which is preliminary data.</text>
</comment>
<dbReference type="AlphaFoldDB" id="A0A8H3G7Z7"/>
<evidence type="ECO:0000313" key="2">
    <source>
        <dbReference type="EMBL" id="CAE6442940.1"/>
    </source>
</evidence>
<accession>A0A8H3G7Z7</accession>
<dbReference type="SUPFAM" id="SSF55718">
    <property type="entry name" value="SCP-like"/>
    <property type="match status" value="1"/>
</dbReference>
<evidence type="ECO:0000259" key="1">
    <source>
        <dbReference type="Pfam" id="PF02036"/>
    </source>
</evidence>
<dbReference type="InterPro" id="IPR036527">
    <property type="entry name" value="SCP2_sterol-bd_dom_sf"/>
</dbReference>
<dbReference type="Pfam" id="PF02036">
    <property type="entry name" value="SCP2"/>
    <property type="match status" value="1"/>
</dbReference>
<sequence length="149" mass="16074">MSDLQEPGFAASDIIVGLGNVFGGLSEAQKKAQIKKASTNGVFELRVSKDGKEAVWTVDLKKEGTVKKGPAVGKPDVTIILSETFSQLATGKINGQKAFMTGKLKVYYTSNISTAYLRTYHNAICHLGNMMLAIKLEDVLKLAKPKAKL</sequence>
<dbReference type="Proteomes" id="UP000663826">
    <property type="component" value="Unassembled WGS sequence"/>
</dbReference>
<gene>
    <name evidence="2" type="ORF">RDB_LOCUS71638</name>
</gene>
<dbReference type="InterPro" id="IPR003033">
    <property type="entry name" value="SCP2_sterol-bd_dom"/>
</dbReference>
<dbReference type="EMBL" id="CAJMWQ010001251">
    <property type="protein sequence ID" value="CAE6442940.1"/>
    <property type="molecule type" value="Genomic_DNA"/>
</dbReference>
<dbReference type="PANTHER" id="PTHR10094">
    <property type="entry name" value="STEROL CARRIER PROTEIN 2 SCP-2 FAMILY PROTEIN"/>
    <property type="match status" value="1"/>
</dbReference>
<feature type="domain" description="SCP2" evidence="1">
    <location>
        <begin position="28"/>
        <end position="106"/>
    </location>
</feature>
<evidence type="ECO:0000313" key="3">
    <source>
        <dbReference type="Proteomes" id="UP000663826"/>
    </source>
</evidence>
<dbReference type="OrthoDB" id="377733at2759"/>
<name>A0A8H3G7Z7_9AGAM</name>
<protein>
    <recommendedName>
        <fullName evidence="1">SCP2 domain-containing protein</fullName>
    </recommendedName>
</protein>
<dbReference type="GO" id="GO:0005829">
    <property type="term" value="C:cytosol"/>
    <property type="evidence" value="ECO:0007669"/>
    <property type="project" value="TreeGrafter"/>
</dbReference>
<dbReference type="Gene3D" id="3.30.1050.10">
    <property type="entry name" value="SCP2 sterol-binding domain"/>
    <property type="match status" value="1"/>
</dbReference>
<dbReference type="PANTHER" id="PTHR10094:SF28">
    <property type="entry name" value="SCP2 DOMAIN-CONTAINING PROTEIN"/>
    <property type="match status" value="1"/>
</dbReference>